<evidence type="ECO:0000256" key="1">
    <source>
        <dbReference type="ARBA" id="ARBA00006987"/>
    </source>
</evidence>
<accession>A0AAF1JYJ4</accession>
<gene>
    <name evidence="2" type="ORF">GXW79_00670</name>
</gene>
<dbReference type="InterPro" id="IPR005064">
    <property type="entry name" value="BUG"/>
</dbReference>
<dbReference type="Proteomes" id="UP001196068">
    <property type="component" value="Unassembled WGS sequence"/>
</dbReference>
<organism evidence="2 3">
    <name type="scientific">Plastoroseomonas arctica</name>
    <dbReference type="NCBI Taxonomy" id="1509237"/>
    <lineage>
        <taxon>Bacteria</taxon>
        <taxon>Pseudomonadati</taxon>
        <taxon>Pseudomonadota</taxon>
        <taxon>Alphaproteobacteria</taxon>
        <taxon>Acetobacterales</taxon>
        <taxon>Acetobacteraceae</taxon>
        <taxon>Plastoroseomonas</taxon>
    </lineage>
</organism>
<dbReference type="Gene3D" id="3.40.190.150">
    <property type="entry name" value="Bordetella uptake gene, domain 1"/>
    <property type="match status" value="1"/>
</dbReference>
<reference evidence="2" key="1">
    <citation type="submission" date="2020-01" db="EMBL/GenBank/DDBJ databases">
        <authorList>
            <person name="Rat A."/>
        </authorList>
    </citation>
    <scope>NUCLEOTIDE SEQUENCE</scope>
    <source>
        <strain evidence="2">LMG 28251</strain>
    </source>
</reference>
<name>A0AAF1JYJ4_9PROT</name>
<dbReference type="PANTHER" id="PTHR42928">
    <property type="entry name" value="TRICARBOXYLATE-BINDING PROTEIN"/>
    <property type="match status" value="1"/>
</dbReference>
<dbReference type="Gene3D" id="3.40.190.10">
    <property type="entry name" value="Periplasmic binding protein-like II"/>
    <property type="match status" value="1"/>
</dbReference>
<evidence type="ECO:0000313" key="2">
    <source>
        <dbReference type="EMBL" id="MBR0653583.1"/>
    </source>
</evidence>
<dbReference type="SUPFAM" id="SSF53850">
    <property type="entry name" value="Periplasmic binding protein-like II"/>
    <property type="match status" value="1"/>
</dbReference>
<dbReference type="EMBL" id="JAAEDH010000001">
    <property type="protein sequence ID" value="MBR0653583.1"/>
    <property type="molecule type" value="Genomic_DNA"/>
</dbReference>
<comment type="caution">
    <text evidence="2">The sequence shown here is derived from an EMBL/GenBank/DDBJ whole genome shotgun (WGS) entry which is preliminary data.</text>
</comment>
<comment type="similarity">
    <text evidence="1">Belongs to the UPF0065 (bug) family.</text>
</comment>
<sequence length="337" mass="35313">MPHPARLPHNAALGHLRRRRLVGASMVALGPRIATAQSPWPDRPVRLLTALPAGSGADVVFRAIAPDLLARFGRPFLLEPRPGGGGTIAALAVAQSIDGHTLGVMQGGPTTTARALNPALAYDPARDFTSISLVFRTGFVFATHPGLPATDLAGFIAHARANPGRLSYGSIGPGTVTHLAMEELKARHGLDIEHVSYRGFAPMTLDLAAGRIQCGLNTYFSALPFVQDGRIRALALTGASRVPAFAETPTAAEAGEPGLECFGWTGLVGPAGFPAERATAIADTIRTAVARPEGRAGLDAQGVEFTASTPEDFARFQSAEAARWIAVIERLGLRVSD</sequence>
<dbReference type="InterPro" id="IPR042100">
    <property type="entry name" value="Bug_dom1"/>
</dbReference>
<keyword evidence="3" id="KW-1185">Reference proteome</keyword>
<dbReference type="Pfam" id="PF03401">
    <property type="entry name" value="TctC"/>
    <property type="match status" value="1"/>
</dbReference>
<reference evidence="2" key="2">
    <citation type="journal article" date="2021" name="Syst. Appl. Microbiol.">
        <title>Roseomonas hellenica sp. nov., isolated from roots of wild-growing Alkanna tinctoria.</title>
        <authorList>
            <person name="Rat A."/>
            <person name="Naranjo H.D."/>
            <person name="Lebbe L."/>
            <person name="Cnockaert M."/>
            <person name="Krigas N."/>
            <person name="Grigoriadou K."/>
            <person name="Maloupa E."/>
            <person name="Willems A."/>
        </authorList>
    </citation>
    <scope>NUCLEOTIDE SEQUENCE</scope>
    <source>
        <strain evidence="2">LMG 28251</strain>
    </source>
</reference>
<dbReference type="PIRSF" id="PIRSF017082">
    <property type="entry name" value="YflP"/>
    <property type="match status" value="1"/>
</dbReference>
<evidence type="ECO:0000313" key="3">
    <source>
        <dbReference type="Proteomes" id="UP001196068"/>
    </source>
</evidence>
<dbReference type="AlphaFoldDB" id="A0AAF1JYJ4"/>
<dbReference type="PANTHER" id="PTHR42928:SF5">
    <property type="entry name" value="BLR1237 PROTEIN"/>
    <property type="match status" value="1"/>
</dbReference>
<protein>
    <submittedName>
        <fullName evidence="2">Tripartite tricarboxylate transporter substrate binding protein</fullName>
    </submittedName>
</protein>
<proteinExistence type="inferred from homology"/>
<dbReference type="RefSeq" id="WP_211872281.1">
    <property type="nucleotide sequence ID" value="NZ_JAAEDH010000001.1"/>
</dbReference>